<dbReference type="RefSeq" id="WP_183417729.1">
    <property type="nucleotide sequence ID" value="NZ_JACHXA010000011.1"/>
</dbReference>
<comment type="caution">
    <text evidence="2">The sequence shown here is derived from an EMBL/GenBank/DDBJ whole genome shotgun (WGS) entry which is preliminary data.</text>
</comment>
<feature type="chain" id="PRO_5032383493" evidence="1">
    <location>
        <begin position="24"/>
        <end position="111"/>
    </location>
</feature>
<dbReference type="Proteomes" id="UP000581135">
    <property type="component" value="Unassembled WGS sequence"/>
</dbReference>
<organism evidence="2 3">
    <name type="scientific">Limibacillus halophilus</name>
    <dbReference type="NCBI Taxonomy" id="1579333"/>
    <lineage>
        <taxon>Bacteria</taxon>
        <taxon>Pseudomonadati</taxon>
        <taxon>Pseudomonadota</taxon>
        <taxon>Alphaproteobacteria</taxon>
        <taxon>Rhodospirillales</taxon>
        <taxon>Rhodovibrionaceae</taxon>
        <taxon>Limibacillus</taxon>
    </lineage>
</organism>
<dbReference type="AlphaFoldDB" id="A0A839SZ71"/>
<protein>
    <submittedName>
        <fullName evidence="2">Uncharacterized protein</fullName>
    </submittedName>
</protein>
<evidence type="ECO:0000313" key="3">
    <source>
        <dbReference type="Proteomes" id="UP000581135"/>
    </source>
</evidence>
<proteinExistence type="predicted"/>
<evidence type="ECO:0000313" key="2">
    <source>
        <dbReference type="EMBL" id="MBB3066906.1"/>
    </source>
</evidence>
<name>A0A839SZ71_9PROT</name>
<dbReference type="EMBL" id="JACHXA010000011">
    <property type="protein sequence ID" value="MBB3066906.1"/>
    <property type="molecule type" value="Genomic_DNA"/>
</dbReference>
<reference evidence="2 3" key="1">
    <citation type="submission" date="2020-08" db="EMBL/GenBank/DDBJ databases">
        <title>Genomic Encyclopedia of Type Strains, Phase III (KMG-III): the genomes of soil and plant-associated and newly described type strains.</title>
        <authorList>
            <person name="Whitman W."/>
        </authorList>
    </citation>
    <scope>NUCLEOTIDE SEQUENCE [LARGE SCALE GENOMIC DNA]</scope>
    <source>
        <strain evidence="2 3">CECT 8803</strain>
    </source>
</reference>
<feature type="signal peptide" evidence="1">
    <location>
        <begin position="1"/>
        <end position="23"/>
    </location>
</feature>
<gene>
    <name evidence="2" type="ORF">FHR98_003217</name>
</gene>
<accession>A0A839SZ71</accession>
<keyword evidence="3" id="KW-1185">Reference proteome</keyword>
<keyword evidence="1" id="KW-0732">Signal</keyword>
<sequence>MTGTGFNSKAVLALFGLGLLASACSGSRQYRDVEGISFLTYETVGGVTYGVGRDRRQDNRFYVSSRDQGKGVAEDMRTAVRRVYRCQTTNLTHLAEDQSSAEMTATFCRGR</sequence>
<evidence type="ECO:0000256" key="1">
    <source>
        <dbReference type="SAM" id="SignalP"/>
    </source>
</evidence>